<organism evidence="2 3">
    <name type="scientific">Vibrio phage VP3</name>
    <dbReference type="NCBI Taxonomy" id="588068"/>
    <lineage>
        <taxon>Viruses</taxon>
        <taxon>Duplodnaviria</taxon>
        <taxon>Heunggongvirae</taxon>
        <taxon>Uroviricota</taxon>
        <taxon>Caudoviricetes</taxon>
        <taxon>Autographivirales</taxon>
        <taxon>Autotranscriptaviridae</taxon>
        <taxon>Studiervirinae</taxon>
        <taxon>Chatterjeevirus</taxon>
        <taxon>Chatterjeevirus VP4</taxon>
    </lineage>
</organism>
<protein>
    <recommendedName>
        <fullName evidence="1">DUF7300 domain-containing protein</fullName>
    </recommendedName>
</protein>
<proteinExistence type="predicted"/>
<dbReference type="InterPro" id="IPR055724">
    <property type="entry name" value="DUF7300"/>
</dbReference>
<accession>H9YAF1</accession>
<dbReference type="Proteomes" id="UP000007396">
    <property type="component" value="Genome"/>
</dbReference>
<name>H9YAF1_9CAUD</name>
<reference evidence="2 3" key="1">
    <citation type="journal article" date="2013" name="Arch. Virol.">
        <title>The genome of VP3, a T7-like phage used for the typing of Vibrio cholerae.</title>
        <authorList>
            <person name="Li W."/>
            <person name="Zhang J."/>
            <person name="Chen Z."/>
            <person name="Zhang Q."/>
            <person name="Zhang L."/>
            <person name="Du P."/>
            <person name="Chen C."/>
            <person name="Kan B."/>
        </authorList>
    </citation>
    <scope>NUCLEOTIDE SEQUENCE [LARGE SCALE GENOMIC DNA]</scope>
</reference>
<evidence type="ECO:0000313" key="3">
    <source>
        <dbReference type="Proteomes" id="UP000007396"/>
    </source>
</evidence>
<evidence type="ECO:0000313" key="2">
    <source>
        <dbReference type="EMBL" id="AFH14403.1"/>
    </source>
</evidence>
<dbReference type="Pfam" id="PF23974">
    <property type="entry name" value="DUF7300"/>
    <property type="match status" value="1"/>
</dbReference>
<gene>
    <name evidence="2" type="ORF">VP3_003</name>
</gene>
<sequence>MIRTYTTDVPWVSIEIAQEDDTKFVTVVSTIHVNRRKTLSHCYSAGWNDWDILKDIDLSPWR</sequence>
<feature type="domain" description="DUF7300" evidence="1">
    <location>
        <begin position="9"/>
        <end position="61"/>
    </location>
</feature>
<dbReference type="EMBL" id="JQ780163">
    <property type="protein sequence ID" value="AFH14403.1"/>
    <property type="molecule type" value="Genomic_DNA"/>
</dbReference>
<evidence type="ECO:0000259" key="1">
    <source>
        <dbReference type="Pfam" id="PF23974"/>
    </source>
</evidence>